<dbReference type="Pfam" id="PF05161">
    <property type="entry name" value="MOFRL"/>
    <property type="match status" value="1"/>
</dbReference>
<organism evidence="3 4">
    <name type="scientific">Blastopirellula marina</name>
    <dbReference type="NCBI Taxonomy" id="124"/>
    <lineage>
        <taxon>Bacteria</taxon>
        <taxon>Pseudomonadati</taxon>
        <taxon>Planctomycetota</taxon>
        <taxon>Planctomycetia</taxon>
        <taxon>Pirellulales</taxon>
        <taxon>Pirellulaceae</taxon>
        <taxon>Blastopirellula</taxon>
    </lineage>
</organism>
<dbReference type="AlphaFoldDB" id="A0A2S8FGX1"/>
<dbReference type="Proteomes" id="UP000240009">
    <property type="component" value="Unassembled WGS sequence"/>
</dbReference>
<feature type="domain" description="MOFRL" evidence="1">
    <location>
        <begin position="335"/>
        <end position="448"/>
    </location>
</feature>
<dbReference type="RefSeq" id="WP_105354108.1">
    <property type="nucleotide sequence ID" value="NZ_PUIA01000037.1"/>
</dbReference>
<reference evidence="3 4" key="1">
    <citation type="submission" date="2018-02" db="EMBL/GenBank/DDBJ databases">
        <title>Comparative genomes isolates from brazilian mangrove.</title>
        <authorList>
            <person name="Araujo J.E."/>
            <person name="Taketani R.G."/>
            <person name="Silva M.C.P."/>
            <person name="Loureco M.V."/>
            <person name="Andreote F.D."/>
        </authorList>
    </citation>
    <scope>NUCLEOTIDE SEQUENCE [LARGE SCALE GENOMIC DNA]</scope>
    <source>
        <strain evidence="3 4">HEX-2 MGV</strain>
    </source>
</reference>
<name>A0A2S8FGX1_9BACT</name>
<comment type="caution">
    <text evidence="3">The sequence shown here is derived from an EMBL/GenBank/DDBJ whole genome shotgun (WGS) entry which is preliminary data.</text>
</comment>
<dbReference type="InterPro" id="IPR037035">
    <property type="entry name" value="GK-like_C_sf"/>
</dbReference>
<sequence length="463" mass="48952">MKRSAEQLAEDVQAIWQAGVDAVKSDDLVYDAVEVVEDTLFVGESQFNLAAIKRIFVIGAGKAGAGMAIGLQKALGDQVLNAKHVQGIVSVPADCVQELSHIQLKAGRPAGQNSPTVEGVEISRQILRMCEAMTVHDLCICLISGGGSALLPSPIDGIGLSEKQEITNFLSGNGANIEQLNTVRKQLSRIKGHGLAMSCRAGNLVSLIISDVLGDPLDIIASGPTVPNTTTAADALDVLKKFGVPHIAKFANVVRVLEEKAKRHPRNDSRTTCSVANWIIGNNAVAVDAAGMEAEKRGYSHVMHCATNMEGEAEQVGQHMMRMAIKMQNEPGPDCLITGGEPVVKLVDPSQRGDGGRNQQLVLAAIVEAMQQQGDGALAGIAILSGGTDGEDGPTDAAGAWMDAEAISAMKSSGLEPREFLERNDAYHFFAPLGRLVKTGPTHTNVCDVRVVVVDRVQPQPAK</sequence>
<dbReference type="SUPFAM" id="SSF82544">
    <property type="entry name" value="GckA/TtuD-like"/>
    <property type="match status" value="1"/>
</dbReference>
<dbReference type="Gene3D" id="3.40.50.10180">
    <property type="entry name" value="Glycerate kinase, MOFRL-like N-terminal domain"/>
    <property type="match status" value="1"/>
</dbReference>
<gene>
    <name evidence="3" type="ORF">C5Y96_13440</name>
</gene>
<evidence type="ECO:0000313" key="3">
    <source>
        <dbReference type="EMBL" id="PQO31340.1"/>
    </source>
</evidence>
<dbReference type="Pfam" id="PF13660">
    <property type="entry name" value="DUF4147"/>
    <property type="match status" value="1"/>
</dbReference>
<keyword evidence="3" id="KW-0808">Transferase</keyword>
<dbReference type="GO" id="GO:0005737">
    <property type="term" value="C:cytoplasm"/>
    <property type="evidence" value="ECO:0007669"/>
    <property type="project" value="TreeGrafter"/>
</dbReference>
<dbReference type="OrthoDB" id="9766552at2"/>
<evidence type="ECO:0000313" key="4">
    <source>
        <dbReference type="Proteomes" id="UP000240009"/>
    </source>
</evidence>
<evidence type="ECO:0000259" key="2">
    <source>
        <dbReference type="Pfam" id="PF13660"/>
    </source>
</evidence>
<dbReference type="InterPro" id="IPR025286">
    <property type="entry name" value="MOFRL_assoc_dom"/>
</dbReference>
<feature type="domain" description="MOFRL-associated" evidence="2">
    <location>
        <begin position="12"/>
        <end position="246"/>
    </location>
</feature>
<dbReference type="Gene3D" id="3.40.1480.10">
    <property type="entry name" value="MOFRL domain"/>
    <property type="match status" value="1"/>
</dbReference>
<dbReference type="InterPro" id="IPR038614">
    <property type="entry name" value="GK_N_sf"/>
</dbReference>
<dbReference type="PANTHER" id="PTHR12227:SF0">
    <property type="entry name" value="GLYCERATE KINASE"/>
    <property type="match status" value="1"/>
</dbReference>
<dbReference type="InterPro" id="IPR039760">
    <property type="entry name" value="MOFRL_protein"/>
</dbReference>
<dbReference type="EMBL" id="PUIA01000037">
    <property type="protein sequence ID" value="PQO31340.1"/>
    <property type="molecule type" value="Genomic_DNA"/>
</dbReference>
<dbReference type="FunFam" id="3.40.1480.10:FF:000002">
    <property type="entry name" value="Glycerate kinase"/>
    <property type="match status" value="1"/>
</dbReference>
<protein>
    <submittedName>
        <fullName evidence="3">Glycerate kinase</fullName>
    </submittedName>
</protein>
<dbReference type="InterPro" id="IPR007835">
    <property type="entry name" value="MOFRL"/>
</dbReference>
<keyword evidence="3" id="KW-0418">Kinase</keyword>
<dbReference type="PANTHER" id="PTHR12227">
    <property type="entry name" value="GLYCERATE KINASE"/>
    <property type="match status" value="1"/>
</dbReference>
<proteinExistence type="predicted"/>
<evidence type="ECO:0000259" key="1">
    <source>
        <dbReference type="Pfam" id="PF05161"/>
    </source>
</evidence>
<accession>A0A2S8FGX1</accession>
<dbReference type="GO" id="GO:0008887">
    <property type="term" value="F:glycerate kinase activity"/>
    <property type="evidence" value="ECO:0007669"/>
    <property type="project" value="InterPro"/>
</dbReference>